<feature type="region of interest" description="Disordered" evidence="1">
    <location>
        <begin position="1"/>
        <end position="63"/>
    </location>
</feature>
<dbReference type="EMBL" id="JAVRRA010005050">
    <property type="protein sequence ID" value="KAK5275138.1"/>
    <property type="molecule type" value="Genomic_DNA"/>
</dbReference>
<keyword evidence="3" id="KW-1185">Reference proteome</keyword>
<name>A0ABR0M0D7_9PEZI</name>
<gene>
    <name evidence="2" type="ORF">LTR16_012690</name>
</gene>
<evidence type="ECO:0000313" key="2">
    <source>
        <dbReference type="EMBL" id="KAK5275138.1"/>
    </source>
</evidence>
<sequence length="63" mass="6589">SSNICSLHRPTSTSSTFTPSATRTTSPGARKATTSRRSSPPRRPSLAAKSTSISPPTITTSTR</sequence>
<dbReference type="Proteomes" id="UP001357485">
    <property type="component" value="Unassembled WGS sequence"/>
</dbReference>
<comment type="caution">
    <text evidence="2">The sequence shown here is derived from an EMBL/GenBank/DDBJ whole genome shotgun (WGS) entry which is preliminary data.</text>
</comment>
<proteinExistence type="predicted"/>
<evidence type="ECO:0000313" key="3">
    <source>
        <dbReference type="Proteomes" id="UP001357485"/>
    </source>
</evidence>
<feature type="compositionally biased region" description="Low complexity" evidence="1">
    <location>
        <begin position="50"/>
        <end position="63"/>
    </location>
</feature>
<protein>
    <submittedName>
        <fullName evidence="2">Uncharacterized protein</fullName>
    </submittedName>
</protein>
<feature type="non-terminal residue" evidence="2">
    <location>
        <position position="63"/>
    </location>
</feature>
<evidence type="ECO:0000256" key="1">
    <source>
        <dbReference type="SAM" id="MobiDB-lite"/>
    </source>
</evidence>
<organism evidence="2 3">
    <name type="scientific">Cryomyces antarcticus</name>
    <dbReference type="NCBI Taxonomy" id="329879"/>
    <lineage>
        <taxon>Eukaryota</taxon>
        <taxon>Fungi</taxon>
        <taxon>Dikarya</taxon>
        <taxon>Ascomycota</taxon>
        <taxon>Pezizomycotina</taxon>
        <taxon>Dothideomycetes</taxon>
        <taxon>Dothideomycetes incertae sedis</taxon>
        <taxon>Cryomyces</taxon>
    </lineage>
</organism>
<accession>A0ABR0M0D7</accession>
<feature type="compositionally biased region" description="Low complexity" evidence="1">
    <location>
        <begin position="10"/>
        <end position="27"/>
    </location>
</feature>
<reference evidence="2 3" key="1">
    <citation type="submission" date="2023-08" db="EMBL/GenBank/DDBJ databases">
        <title>Black Yeasts Isolated from many extreme environments.</title>
        <authorList>
            <person name="Coleine C."/>
            <person name="Stajich J.E."/>
            <person name="Selbmann L."/>
        </authorList>
    </citation>
    <scope>NUCLEOTIDE SEQUENCE [LARGE SCALE GENOMIC DNA]</scope>
    <source>
        <strain evidence="2 3">CCFEE 536</strain>
    </source>
</reference>
<feature type="non-terminal residue" evidence="2">
    <location>
        <position position="1"/>
    </location>
</feature>